<dbReference type="OrthoDB" id="5423493at2759"/>
<feature type="compositionally biased region" description="Acidic residues" evidence="1">
    <location>
        <begin position="451"/>
        <end position="471"/>
    </location>
</feature>
<feature type="compositionally biased region" description="Low complexity" evidence="1">
    <location>
        <begin position="488"/>
        <end position="503"/>
    </location>
</feature>
<dbReference type="VEuPathDB" id="FungiDB:jhhlp_000892"/>
<feature type="compositionally biased region" description="Acidic residues" evidence="1">
    <location>
        <begin position="87"/>
        <end position="104"/>
    </location>
</feature>
<keyword evidence="3" id="KW-1185">Reference proteome</keyword>
<feature type="compositionally biased region" description="Polar residues" evidence="1">
    <location>
        <begin position="248"/>
        <end position="263"/>
    </location>
</feature>
<dbReference type="STRING" id="41688.A0A2N3NJT6"/>
<comment type="caution">
    <text evidence="2">The sequence shown here is derived from an EMBL/GenBank/DDBJ whole genome shotgun (WGS) entry which is preliminary data.</text>
</comment>
<feature type="compositionally biased region" description="Basic residues" evidence="1">
    <location>
        <begin position="476"/>
        <end position="487"/>
    </location>
</feature>
<accession>A0A2N3NJT6</accession>
<feature type="compositionally biased region" description="Basic residues" evidence="1">
    <location>
        <begin position="410"/>
        <end position="421"/>
    </location>
</feature>
<gene>
    <name evidence="2" type="ORF">jhhlp_000892</name>
</gene>
<dbReference type="Proteomes" id="UP000233524">
    <property type="component" value="Unassembled WGS sequence"/>
</dbReference>
<name>A0A2N3NJT6_9PEZI</name>
<feature type="compositionally biased region" description="Polar residues" evidence="1">
    <location>
        <begin position="143"/>
        <end position="154"/>
    </location>
</feature>
<feature type="compositionally biased region" description="Polar residues" evidence="1">
    <location>
        <begin position="395"/>
        <end position="409"/>
    </location>
</feature>
<organism evidence="2 3">
    <name type="scientific">Lomentospora prolificans</name>
    <dbReference type="NCBI Taxonomy" id="41688"/>
    <lineage>
        <taxon>Eukaryota</taxon>
        <taxon>Fungi</taxon>
        <taxon>Dikarya</taxon>
        <taxon>Ascomycota</taxon>
        <taxon>Pezizomycotina</taxon>
        <taxon>Sordariomycetes</taxon>
        <taxon>Hypocreomycetidae</taxon>
        <taxon>Microascales</taxon>
        <taxon>Microascaceae</taxon>
        <taxon>Lomentospora</taxon>
    </lineage>
</organism>
<feature type="compositionally biased region" description="Basic and acidic residues" evidence="1">
    <location>
        <begin position="44"/>
        <end position="54"/>
    </location>
</feature>
<feature type="compositionally biased region" description="Basic and acidic residues" evidence="1">
    <location>
        <begin position="105"/>
        <end position="121"/>
    </location>
</feature>
<dbReference type="AlphaFoldDB" id="A0A2N3NJT6"/>
<feature type="region of interest" description="Disordered" evidence="1">
    <location>
        <begin position="1"/>
        <end position="328"/>
    </location>
</feature>
<evidence type="ECO:0000313" key="3">
    <source>
        <dbReference type="Proteomes" id="UP000233524"/>
    </source>
</evidence>
<sequence>MPRPKRTRRTRPMAREATAPTQTASDVIPSTPLKPTEATQPSSSEKENRPDVASRSRAVSTGSTRRGRALRDSTVRRSSSVRRPEGDNDVAVEDNSLELSDPDLEISRRDTATPQRRRDMSGLDIDDEVFSDMYSGLEPPSTRGRSANTSTLSVGQFKRRSRAPSIISRDGGPIRPSSRGLNTPSVSSTFNFGQFRRRAREPSILGTNRRPRNENQTTDQSASESELDGEDFAPDAVSTPLDRDRAQRATSATRHSQPPSSALRSRKRKSGEVGHAESDRPEKTTRVERDDESEREEVPEQDVRGSAAVSDAEDDLSSLSDVSLPSPASVIVVTGERPVTPVNATMEEIMAPPASSGSESGVDWPSIRKLANRRRRAATPITPLHARDEGDILSDVSSPPSLTHSPNFSSRKRGAKTRGRKPTREPSPEPLTSALASLLPQRRSKNAGGVDEFDSEEEVEYSALGQDEDELAYSRSTRRRVASRSRSRPASARPPSRQAARSQAIREQAAIEASRRVTQTYGSRNKDADDSFAPLPEDSFTTDGIIIDDPKQELKKATRKFKEVDKWELAYEEVTESPDPSDADAR</sequence>
<feature type="compositionally biased region" description="Polar residues" evidence="1">
    <location>
        <begin position="179"/>
        <end position="192"/>
    </location>
</feature>
<evidence type="ECO:0000313" key="2">
    <source>
        <dbReference type="EMBL" id="PKS12684.1"/>
    </source>
</evidence>
<feature type="compositionally biased region" description="Polar residues" evidence="1">
    <location>
        <begin position="214"/>
        <end position="224"/>
    </location>
</feature>
<proteinExistence type="predicted"/>
<dbReference type="EMBL" id="NLAX01000003">
    <property type="protein sequence ID" value="PKS12684.1"/>
    <property type="molecule type" value="Genomic_DNA"/>
</dbReference>
<reference evidence="2 3" key="1">
    <citation type="journal article" date="2017" name="G3 (Bethesda)">
        <title>First Draft Genome Sequence of the Pathogenic Fungus Lomentospora prolificans (Formerly Scedosporium prolificans).</title>
        <authorList>
            <person name="Luo R."/>
            <person name="Zimin A."/>
            <person name="Workman R."/>
            <person name="Fan Y."/>
            <person name="Pertea G."/>
            <person name="Grossman N."/>
            <person name="Wear M.P."/>
            <person name="Jia B."/>
            <person name="Miller H."/>
            <person name="Casadevall A."/>
            <person name="Timp W."/>
            <person name="Zhang S.X."/>
            <person name="Salzberg S.L."/>
        </authorList>
    </citation>
    <scope>NUCLEOTIDE SEQUENCE [LARGE SCALE GENOMIC DNA]</scope>
    <source>
        <strain evidence="2 3">JHH-5317</strain>
    </source>
</reference>
<feature type="compositionally biased region" description="Low complexity" evidence="1">
    <location>
        <begin position="317"/>
        <end position="328"/>
    </location>
</feature>
<dbReference type="InParanoid" id="A0A2N3NJT6"/>
<feature type="compositionally biased region" description="Basic residues" evidence="1">
    <location>
        <begin position="1"/>
        <end position="12"/>
    </location>
</feature>
<evidence type="ECO:0000256" key="1">
    <source>
        <dbReference type="SAM" id="MobiDB-lite"/>
    </source>
</evidence>
<feature type="region of interest" description="Disordered" evidence="1">
    <location>
        <begin position="370"/>
        <end position="545"/>
    </location>
</feature>
<feature type="compositionally biased region" description="Basic and acidic residues" evidence="1">
    <location>
        <begin position="270"/>
        <end position="289"/>
    </location>
</feature>
<protein>
    <submittedName>
        <fullName evidence="2">Uncharacterized protein</fullName>
    </submittedName>
</protein>